<evidence type="ECO:0000256" key="12">
    <source>
        <dbReference type="SAM" id="SignalP"/>
    </source>
</evidence>
<feature type="domain" description="Kringle" evidence="16">
    <location>
        <begin position="292"/>
        <end position="365"/>
    </location>
</feature>
<dbReference type="Gene3D" id="2.60.120.290">
    <property type="entry name" value="Spermadhesin, CUB domain"/>
    <property type="match status" value="2"/>
</dbReference>
<dbReference type="PROSITE" id="PS50070">
    <property type="entry name" value="KRINGLE_2"/>
    <property type="match status" value="1"/>
</dbReference>
<dbReference type="InterPro" id="IPR000276">
    <property type="entry name" value="GPCR_Rhodpsn"/>
</dbReference>
<feature type="transmembrane region" description="Helical" evidence="11">
    <location>
        <begin position="1816"/>
        <end position="1840"/>
    </location>
</feature>
<dbReference type="OrthoDB" id="6116813at2759"/>
<dbReference type="CDD" id="cd00037">
    <property type="entry name" value="CLECT"/>
    <property type="match status" value="1"/>
</dbReference>
<dbReference type="SUPFAM" id="SSF57424">
    <property type="entry name" value="LDL receptor-like module"/>
    <property type="match status" value="5"/>
</dbReference>
<feature type="domain" description="CUB" evidence="13">
    <location>
        <begin position="874"/>
        <end position="989"/>
    </location>
</feature>
<feature type="domain" description="G-protein coupled receptors family 1 profile" evidence="17">
    <location>
        <begin position="1708"/>
        <end position="1967"/>
    </location>
</feature>
<keyword evidence="19" id="KW-1185">Reference proteome</keyword>
<dbReference type="PROSITE" id="PS00237">
    <property type="entry name" value="G_PROTEIN_RECEP_F1_1"/>
    <property type="match status" value="1"/>
</dbReference>
<evidence type="ECO:0000256" key="6">
    <source>
        <dbReference type="ARBA" id="ARBA00022989"/>
    </source>
</evidence>
<feature type="disulfide bond" evidence="10">
    <location>
        <begin position="1226"/>
        <end position="1244"/>
    </location>
</feature>
<dbReference type="InterPro" id="IPR017452">
    <property type="entry name" value="GPCR_Rhodpsn_7TM"/>
</dbReference>
<dbReference type="Pfam" id="PF00001">
    <property type="entry name" value="7tm_1"/>
    <property type="match status" value="1"/>
</dbReference>
<feature type="disulfide bond" evidence="10">
    <location>
        <begin position="1639"/>
        <end position="1654"/>
    </location>
</feature>
<dbReference type="SUPFAM" id="SSF49785">
    <property type="entry name" value="Galactose-binding domain-like"/>
    <property type="match status" value="2"/>
</dbReference>
<feature type="disulfide bond" evidence="10">
    <location>
        <begin position="1302"/>
        <end position="1320"/>
    </location>
</feature>
<feature type="signal peptide" evidence="12">
    <location>
        <begin position="1"/>
        <end position="19"/>
    </location>
</feature>
<dbReference type="Gene3D" id="3.10.100.10">
    <property type="entry name" value="Mannose-Binding Protein A, subunit A"/>
    <property type="match status" value="1"/>
</dbReference>
<feature type="domain" description="C-type lectin" evidence="15">
    <location>
        <begin position="1010"/>
        <end position="1142"/>
    </location>
</feature>
<feature type="transmembrane region" description="Helical" evidence="11">
    <location>
        <begin position="1911"/>
        <end position="1936"/>
    </location>
</feature>
<dbReference type="PROSITE" id="PS50262">
    <property type="entry name" value="G_PROTEIN_RECEP_F1_2"/>
    <property type="match status" value="1"/>
</dbReference>
<dbReference type="InterPro" id="IPR023415">
    <property type="entry name" value="LDLR_class-A_CS"/>
</dbReference>
<dbReference type="Pfam" id="PF16977">
    <property type="entry name" value="ApeC"/>
    <property type="match status" value="1"/>
</dbReference>
<comment type="caution">
    <text evidence="9">Lacks conserved residue(s) required for the propagation of feature annotation.</text>
</comment>
<dbReference type="GO" id="GO:0005886">
    <property type="term" value="C:plasma membrane"/>
    <property type="evidence" value="ECO:0007669"/>
    <property type="project" value="TreeGrafter"/>
</dbReference>
<dbReference type="InterPro" id="IPR013806">
    <property type="entry name" value="Kringle-like"/>
</dbReference>
<evidence type="ECO:0000256" key="10">
    <source>
        <dbReference type="PROSITE-ProRule" id="PRU00124"/>
    </source>
</evidence>
<keyword evidence="12" id="KW-0732">Signal</keyword>
<dbReference type="CDD" id="cd15137">
    <property type="entry name" value="7tmA_Relaxin_R"/>
    <property type="match status" value="1"/>
</dbReference>
<dbReference type="Gene3D" id="1.20.1070.10">
    <property type="entry name" value="Rhodopsin 7-helix transmembrane proteins"/>
    <property type="match status" value="1"/>
</dbReference>
<dbReference type="Pfam" id="PF00431">
    <property type="entry name" value="CUB"/>
    <property type="match status" value="2"/>
</dbReference>
<protein>
    <submittedName>
        <fullName evidence="18">G-protein coupled receptor GRL101</fullName>
    </submittedName>
</protein>
<evidence type="ECO:0000256" key="4">
    <source>
        <dbReference type="ARBA" id="ARBA00022692"/>
    </source>
</evidence>
<accession>A0A210Q236</accession>
<keyword evidence="5" id="KW-0677">Repeat</keyword>
<evidence type="ECO:0000313" key="18">
    <source>
        <dbReference type="EMBL" id="OWF42800.1"/>
    </source>
</evidence>
<feature type="disulfide bond" evidence="10">
    <location>
        <begin position="1219"/>
        <end position="1231"/>
    </location>
</feature>
<evidence type="ECO:0000259" key="15">
    <source>
        <dbReference type="PROSITE" id="PS50041"/>
    </source>
</evidence>
<dbReference type="GO" id="GO:0008528">
    <property type="term" value="F:G protein-coupled peptide receptor activity"/>
    <property type="evidence" value="ECO:0007669"/>
    <property type="project" value="TreeGrafter"/>
</dbReference>
<dbReference type="GO" id="GO:0009755">
    <property type="term" value="P:hormone-mediated signaling pathway"/>
    <property type="evidence" value="ECO:0007669"/>
    <property type="project" value="TreeGrafter"/>
</dbReference>
<dbReference type="CDD" id="cd00041">
    <property type="entry name" value="CUB"/>
    <property type="match status" value="2"/>
</dbReference>
<organism evidence="18 19">
    <name type="scientific">Mizuhopecten yessoensis</name>
    <name type="common">Japanese scallop</name>
    <name type="synonym">Patinopecten yessoensis</name>
    <dbReference type="NCBI Taxonomy" id="6573"/>
    <lineage>
        <taxon>Eukaryota</taxon>
        <taxon>Metazoa</taxon>
        <taxon>Spiralia</taxon>
        <taxon>Lophotrochozoa</taxon>
        <taxon>Mollusca</taxon>
        <taxon>Bivalvia</taxon>
        <taxon>Autobranchia</taxon>
        <taxon>Pteriomorphia</taxon>
        <taxon>Pectinida</taxon>
        <taxon>Pectinoidea</taxon>
        <taxon>Pectinidae</taxon>
        <taxon>Mizuhopecten</taxon>
    </lineage>
</organism>
<feature type="disulfide bond" evidence="10">
    <location>
        <begin position="1620"/>
        <end position="1632"/>
    </location>
</feature>
<feature type="transmembrane region" description="Helical" evidence="11">
    <location>
        <begin position="1948"/>
        <end position="1969"/>
    </location>
</feature>
<keyword evidence="7 11" id="KW-0472">Membrane</keyword>
<keyword evidence="4 11" id="KW-0812">Transmembrane</keyword>
<feature type="domain" description="CUB" evidence="13">
    <location>
        <begin position="779"/>
        <end position="837"/>
    </location>
</feature>
<dbReference type="SMART" id="SM00034">
    <property type="entry name" value="CLECT"/>
    <property type="match status" value="1"/>
</dbReference>
<dbReference type="PANTHER" id="PTHR24372:SF77">
    <property type="entry name" value="G-PROTEIN COUPLED RECEPTORS FAMILY 1 PROFILE DOMAIN-CONTAINING PROTEIN"/>
    <property type="match status" value="1"/>
</dbReference>
<dbReference type="InterPro" id="IPR038178">
    <property type="entry name" value="Kringle_sf"/>
</dbReference>
<sequence>MMYSRILLLVLGWYCCTHAYIVPSGKEPVCLSVNCQNGGSLVYETCQCVCAEAYTGLLCETAIGQSEWPKGEYGLPMSAFGCPEEDRFGWSGGYVNLTLQESSRRQLWNDLDDVTFEPHIMGPFHTHAMQLNFCLKQNVSRENDIEDSWPPGEYCLYKVGDRCPTEEGHITILGYTFDDTDLGGALPNISFFSEDSALRLNFCCRKGLEIKTSISLPNTFPFILFKGTAASTCQEIEKMEVKEELFFMTNELVNWEFSGDIPNVNKSGRHIGIPYCYYNPTDRRECYYVSDEGASYTGRQNVTESGQACLHWVTLPGGYFNNSARWHYELEENYCKNVDFKIYSLKPMCYVDMEWTKQFCDVPICAEEPGVDFIETRKPVYTSKFVDVNGPFFAVDGIEHGSSFMTFRPQVKPFFQVDLQEWYEVHAIQVYRSATWYPVNFRSVGTFVSKNQWDFLNYGAMRCTNTRFPARKSVFRFQCIRPIIGQYVSVRNFDVTNPFSGYGRFYILEISEIKVLGKKARCGQPMGMVSGDIFDYQINSSSNSLIAVNANDGRLLFPANGWCPSDEDENPWFLVDLIVPTIIQGLLIQGWDDKGDRKLVKSFILKYGNEFHHLRSYEDPHGIIKSFRTYDHYEDEAVQHFVLNHAVLARLIKIDIQGVQSQACLKLELIGCPKRLIRDIQCGSGTMDFGFAELQYISCWRTALAQNKYNHTRLEECRRIVFDRRLVSYCYEMALQHCVVHKTHRYQREFAGSWVRDTPPVRYSGERLCIQDVKQMSDCGGNVMLPTDGSTTLRSPSFPFSYGQNTQCTWTIQASPGMFPHLEIVFISLADEHRDYCDITSVRPSFCLAVNKLINKYVLFLSDIPGCGMTSGICVRTCKLPMAYIGTPGYPGDISLLTTCSWRIEGTFGIFIRLEILNLDVIDDEGSCEKSFLAVHDVEFDGRTQSLLAKMCRRERLYSKLTSSWHYMQIEFRAGDGTGRGFFGKYEMVDSILSSYNITSEDCLPEWIQFGDSCYKLFKENSTALDTSMFGVTWIQARDKCNDVGGHLATIGSKAEMTFIHYLLTKIWGNFVKGEAYIGLQKVLVDDDIQYRWIDGSALTYTAWYKDPIKRKSQPDGLYSERCTVIRLSSIKTIDNWHDIACAYNQISSYICEMESLVGYRGITTIDILSSTFSTKQSNYSVFACSDGEFVSRAFICDGRPDCRDKSDELDCASIVNSCASSQFRCADGQCISLTLFCDFIVHCTDGSDEKSCVYASCKEGENRCSNGQCIDNKLVCDLKNDCFDGSDEDKCDTCRDPNFLCFDQTCIRASRQCDGTIDCSGLLYEDENQQCQLNVQSSCVSLLGLGISEDGEYLIDFGMKSPMKVECQFLAISENKNVVRTIVHHDQEEEVIARLETTERDIEYNIPMLYIDQIKRNNFCYQKISYSCHMTFDRNFGYYGRDKVWHVYDFEGQSNGTCSCPLFERCDTQLPRCNCTAEAEDWYEAGINEVFHDTGIIYSASVLPIEHFEMESIGGIEPYTSFTVGPLICEHEQESFSKIFRCRSGISVDNGQICILDYDEYGEIRGCSDLSHLDDCSTFECPVDYVKCGQGYCIPVRYICDGVSQCAGGEDEENCDRSCAGLFSCHGNNVCVSQTQVCDGTKHCPEGDDEALCDIDYAYMFCCLKPNTVTDTNCLPYQDEFSSCLDLMREDHLRAFIWIIGIFALIGNAGVVIYKYVFDRRSLTKGHGILILNLAITDFLMGIYMLIIAIADSIFRGQYIWNDIYWRNSIPCKLAGVLATISSEASAMFLLLITIDRFVSMKFLFGQYQFSKRKIMCASLAVWAFCCALAIIPLLPISYFSGQFYSRSAVCLALPLTRDKPAGWEYGTAVFILLNFMIFIGIAVGQIMIYKEVSSSDKVLKSQRRVQDAAIARSLFLVMFSDFMCWFPLGVMGLLAFAGNRISSEVYAWTAVFILPINSALNPVLYTYSGIRRQKVSSKAFEKRHMLSFVTQYAKWIDICKSDHFIIGASISCHVTLRDYMQTTTPSARRIYEIISDLMKHLTFLHKRNLVHGRLNEDTVIITMDRERLRAYSRIDLTIVEVEDKDGSGDMESFGQLTRSLLRWYQKAQRLTTDQHGCLVERKEQRHGHLLSSDLNNYFTGTRRPKN</sequence>
<feature type="disulfide bond" evidence="10">
    <location>
        <begin position="1582"/>
        <end position="1594"/>
    </location>
</feature>
<dbReference type="PRINTS" id="PR00261">
    <property type="entry name" value="LDLRECEPTOR"/>
</dbReference>
<evidence type="ECO:0000256" key="1">
    <source>
        <dbReference type="ARBA" id="ARBA00004370"/>
    </source>
</evidence>
<dbReference type="SMART" id="SM00192">
    <property type="entry name" value="LDLa"/>
    <property type="match status" value="6"/>
</dbReference>
<dbReference type="EMBL" id="NEDP02005221">
    <property type="protein sequence ID" value="OWF42800.1"/>
    <property type="molecule type" value="Genomic_DNA"/>
</dbReference>
<dbReference type="Gene3D" id="2.40.20.10">
    <property type="entry name" value="Plasminogen Kringle 4"/>
    <property type="match status" value="1"/>
</dbReference>
<dbReference type="InterPro" id="IPR016187">
    <property type="entry name" value="CTDL_fold"/>
</dbReference>
<dbReference type="CDD" id="cd00112">
    <property type="entry name" value="LDLa"/>
    <property type="match status" value="4"/>
</dbReference>
<feature type="disulfide bond" evidence="10">
    <location>
        <begin position="1589"/>
        <end position="1607"/>
    </location>
</feature>
<evidence type="ECO:0000259" key="13">
    <source>
        <dbReference type="PROSITE" id="PS01180"/>
    </source>
</evidence>
<keyword evidence="8 10" id="KW-1015">Disulfide bond</keyword>
<dbReference type="PROSITE" id="PS01180">
    <property type="entry name" value="CUB"/>
    <property type="match status" value="2"/>
</dbReference>
<feature type="disulfide bond" evidence="10">
    <location>
        <begin position="1295"/>
        <end position="1307"/>
    </location>
</feature>
<dbReference type="Pfam" id="PF00059">
    <property type="entry name" value="Lectin_C"/>
    <property type="match status" value="1"/>
</dbReference>
<dbReference type="InterPro" id="IPR000421">
    <property type="entry name" value="FA58C"/>
</dbReference>
<feature type="transmembrane region" description="Helical" evidence="11">
    <location>
        <begin position="1775"/>
        <end position="1796"/>
    </location>
</feature>
<feature type="chain" id="PRO_5013346992" evidence="12">
    <location>
        <begin position="20"/>
        <end position="2148"/>
    </location>
</feature>
<dbReference type="SMART" id="SM00042">
    <property type="entry name" value="CUB"/>
    <property type="match status" value="1"/>
</dbReference>
<dbReference type="SUPFAM" id="SSF49854">
    <property type="entry name" value="Spermadhesin, CUB domain"/>
    <property type="match status" value="2"/>
</dbReference>
<evidence type="ECO:0000259" key="16">
    <source>
        <dbReference type="PROSITE" id="PS50070"/>
    </source>
</evidence>
<dbReference type="SMART" id="SM00231">
    <property type="entry name" value="FA58C"/>
    <property type="match status" value="1"/>
</dbReference>
<feature type="disulfide bond" evidence="10">
    <location>
        <begin position="1185"/>
        <end position="1203"/>
    </location>
</feature>
<evidence type="ECO:0000259" key="14">
    <source>
        <dbReference type="PROSITE" id="PS50022"/>
    </source>
</evidence>
<feature type="transmembrane region" description="Helical" evidence="11">
    <location>
        <begin position="1696"/>
        <end position="1718"/>
    </location>
</feature>
<gene>
    <name evidence="18" type="ORF">KP79_PYT10892</name>
</gene>
<feature type="disulfide bond" evidence="10">
    <location>
        <begin position="1258"/>
        <end position="1270"/>
    </location>
</feature>
<name>A0A210Q236_MIZYE</name>
<dbReference type="InterPro" id="IPR001304">
    <property type="entry name" value="C-type_lectin-like"/>
</dbReference>
<dbReference type="InterPro" id="IPR016186">
    <property type="entry name" value="C-type_lectin-like/link_sf"/>
</dbReference>
<keyword evidence="18" id="KW-0675">Receptor</keyword>
<dbReference type="Gene3D" id="4.10.400.10">
    <property type="entry name" value="Low-density Lipoprotein Receptor"/>
    <property type="match status" value="5"/>
</dbReference>
<comment type="caution">
    <text evidence="18">The sequence shown here is derived from an EMBL/GenBank/DDBJ whole genome shotgun (WGS) entry which is preliminary data.</text>
</comment>
<evidence type="ECO:0000256" key="9">
    <source>
        <dbReference type="PROSITE-ProRule" id="PRU00121"/>
    </source>
</evidence>
<dbReference type="PANTHER" id="PTHR24372">
    <property type="entry name" value="GLYCOPROTEIN HORMONE RECEPTOR"/>
    <property type="match status" value="1"/>
</dbReference>
<feature type="domain" description="F5/8 type C" evidence="14">
    <location>
        <begin position="522"/>
        <end position="672"/>
    </location>
</feature>
<feature type="disulfide bond" evidence="10">
    <location>
        <begin position="1601"/>
        <end position="1616"/>
    </location>
</feature>
<dbReference type="SUPFAM" id="SSF57440">
    <property type="entry name" value="Kringle-like"/>
    <property type="match status" value="1"/>
</dbReference>
<feature type="disulfide bond" evidence="10">
    <location>
        <begin position="1277"/>
        <end position="1292"/>
    </location>
</feature>
<dbReference type="Pfam" id="PF00754">
    <property type="entry name" value="F5_F8_type_C"/>
    <property type="match status" value="1"/>
</dbReference>
<keyword evidence="2 9" id="KW-0420">Kringle</keyword>
<proteinExistence type="predicted"/>
<dbReference type="InterPro" id="IPR035914">
    <property type="entry name" value="Sperma_CUB_dom_sf"/>
</dbReference>
<dbReference type="GO" id="GO:0007189">
    <property type="term" value="P:adenylate cyclase-activating G protein-coupled receptor signaling pathway"/>
    <property type="evidence" value="ECO:0007669"/>
    <property type="project" value="TreeGrafter"/>
</dbReference>
<evidence type="ECO:0000256" key="3">
    <source>
        <dbReference type="ARBA" id="ARBA00022614"/>
    </source>
</evidence>
<dbReference type="InterPro" id="IPR000001">
    <property type="entry name" value="Kringle"/>
</dbReference>
<dbReference type="PROSITE" id="PS50068">
    <property type="entry name" value="LDLRA_2"/>
    <property type="match status" value="6"/>
</dbReference>
<feature type="disulfide bond" evidence="10">
    <location>
        <begin position="1238"/>
        <end position="1253"/>
    </location>
</feature>
<dbReference type="PROSITE" id="PS01209">
    <property type="entry name" value="LDLRA_1"/>
    <property type="match status" value="1"/>
</dbReference>
<evidence type="ECO:0000256" key="11">
    <source>
        <dbReference type="SAM" id="Phobius"/>
    </source>
</evidence>
<dbReference type="InterPro" id="IPR036055">
    <property type="entry name" value="LDL_receptor-like_sf"/>
</dbReference>
<dbReference type="InterPro" id="IPR031569">
    <property type="entry name" value="ApeC"/>
</dbReference>
<evidence type="ECO:0000256" key="8">
    <source>
        <dbReference type="ARBA" id="ARBA00023157"/>
    </source>
</evidence>
<feature type="disulfide bond" evidence="10">
    <location>
        <begin position="1197"/>
        <end position="1212"/>
    </location>
</feature>
<dbReference type="InterPro" id="IPR002172">
    <property type="entry name" value="LDrepeatLR_classA_rpt"/>
</dbReference>
<evidence type="ECO:0000259" key="17">
    <source>
        <dbReference type="PROSITE" id="PS50262"/>
    </source>
</evidence>
<dbReference type="InterPro" id="IPR000859">
    <property type="entry name" value="CUB_dom"/>
</dbReference>
<evidence type="ECO:0000313" key="19">
    <source>
        <dbReference type="Proteomes" id="UP000242188"/>
    </source>
</evidence>
<feature type="disulfide bond" evidence="10">
    <location>
        <begin position="1265"/>
        <end position="1283"/>
    </location>
</feature>
<feature type="transmembrane region" description="Helical" evidence="11">
    <location>
        <begin position="1730"/>
        <end position="1755"/>
    </location>
</feature>
<dbReference type="InterPro" id="IPR008979">
    <property type="entry name" value="Galactose-bd-like_sf"/>
</dbReference>
<keyword evidence="3" id="KW-0433">Leucine-rich repeat</keyword>
<dbReference type="Gene3D" id="2.60.120.260">
    <property type="entry name" value="Galactose-binding domain-like"/>
    <property type="match status" value="2"/>
</dbReference>
<reference evidence="18 19" key="1">
    <citation type="journal article" date="2017" name="Nat. Ecol. Evol.">
        <title>Scallop genome provides insights into evolution of bilaterian karyotype and development.</title>
        <authorList>
            <person name="Wang S."/>
            <person name="Zhang J."/>
            <person name="Jiao W."/>
            <person name="Li J."/>
            <person name="Xun X."/>
            <person name="Sun Y."/>
            <person name="Guo X."/>
            <person name="Huan P."/>
            <person name="Dong B."/>
            <person name="Zhang L."/>
            <person name="Hu X."/>
            <person name="Sun X."/>
            <person name="Wang J."/>
            <person name="Zhao C."/>
            <person name="Wang Y."/>
            <person name="Wang D."/>
            <person name="Huang X."/>
            <person name="Wang R."/>
            <person name="Lv J."/>
            <person name="Li Y."/>
            <person name="Zhang Z."/>
            <person name="Liu B."/>
            <person name="Lu W."/>
            <person name="Hui Y."/>
            <person name="Liang J."/>
            <person name="Zhou Z."/>
            <person name="Hou R."/>
            <person name="Li X."/>
            <person name="Liu Y."/>
            <person name="Li H."/>
            <person name="Ning X."/>
            <person name="Lin Y."/>
            <person name="Zhao L."/>
            <person name="Xing Q."/>
            <person name="Dou J."/>
            <person name="Li Y."/>
            <person name="Mao J."/>
            <person name="Guo H."/>
            <person name="Dou H."/>
            <person name="Li T."/>
            <person name="Mu C."/>
            <person name="Jiang W."/>
            <person name="Fu Q."/>
            <person name="Fu X."/>
            <person name="Miao Y."/>
            <person name="Liu J."/>
            <person name="Yu Q."/>
            <person name="Li R."/>
            <person name="Liao H."/>
            <person name="Li X."/>
            <person name="Kong Y."/>
            <person name="Jiang Z."/>
            <person name="Chourrout D."/>
            <person name="Li R."/>
            <person name="Bao Z."/>
        </authorList>
    </citation>
    <scope>NUCLEOTIDE SEQUENCE [LARGE SCALE GENOMIC DNA]</scope>
    <source>
        <strain evidence="18 19">PY_sf001</strain>
    </source>
</reference>
<evidence type="ECO:0000256" key="7">
    <source>
        <dbReference type="ARBA" id="ARBA00023136"/>
    </source>
</evidence>
<evidence type="ECO:0000256" key="5">
    <source>
        <dbReference type="ARBA" id="ARBA00022737"/>
    </source>
</evidence>
<dbReference type="Proteomes" id="UP000242188">
    <property type="component" value="Unassembled WGS sequence"/>
</dbReference>
<comment type="subcellular location">
    <subcellularLocation>
        <location evidence="1">Membrane</location>
    </subcellularLocation>
</comment>
<feature type="transmembrane region" description="Helical" evidence="11">
    <location>
        <begin position="1867"/>
        <end position="1890"/>
    </location>
</feature>
<dbReference type="SMART" id="SM00130">
    <property type="entry name" value="KR"/>
    <property type="match status" value="1"/>
</dbReference>
<evidence type="ECO:0000256" key="2">
    <source>
        <dbReference type="ARBA" id="ARBA00022572"/>
    </source>
</evidence>
<dbReference type="PROSITE" id="PS50022">
    <property type="entry name" value="FA58C_3"/>
    <property type="match status" value="1"/>
</dbReference>
<dbReference type="InterPro" id="IPR000742">
    <property type="entry name" value="EGF"/>
</dbReference>
<dbReference type="PROSITE" id="PS50041">
    <property type="entry name" value="C_TYPE_LECTIN_2"/>
    <property type="match status" value="1"/>
</dbReference>
<dbReference type="SUPFAM" id="SSF56436">
    <property type="entry name" value="C-type lectin-like"/>
    <property type="match status" value="1"/>
</dbReference>
<dbReference type="Pfam" id="PF00057">
    <property type="entry name" value="Ldl_recept_a"/>
    <property type="match status" value="4"/>
</dbReference>
<dbReference type="SUPFAM" id="SSF81321">
    <property type="entry name" value="Family A G protein-coupled receptor-like"/>
    <property type="match status" value="1"/>
</dbReference>
<keyword evidence="6 11" id="KW-1133">Transmembrane helix</keyword>
<dbReference type="PROSITE" id="PS00022">
    <property type="entry name" value="EGF_1"/>
    <property type="match status" value="1"/>
</dbReference>